<dbReference type="Gene3D" id="1.10.287.130">
    <property type="match status" value="1"/>
</dbReference>
<dbReference type="Gene3D" id="3.30.565.10">
    <property type="entry name" value="Histidine kinase-like ATPase, C-terminal domain"/>
    <property type="match status" value="1"/>
</dbReference>
<dbReference type="GO" id="GO:0004721">
    <property type="term" value="F:phosphoprotein phosphatase activity"/>
    <property type="evidence" value="ECO:0007669"/>
    <property type="project" value="TreeGrafter"/>
</dbReference>
<comment type="catalytic activity">
    <reaction evidence="1">
        <text>ATP + protein L-histidine = ADP + protein N-phospho-L-histidine.</text>
        <dbReference type="EC" id="2.7.13.3"/>
    </reaction>
</comment>
<dbReference type="SMART" id="SM00387">
    <property type="entry name" value="HATPase_c"/>
    <property type="match status" value="1"/>
</dbReference>
<dbReference type="EMBL" id="JACGWX010000006">
    <property type="protein sequence ID" value="MBA8848634.1"/>
    <property type="molecule type" value="Genomic_DNA"/>
</dbReference>
<evidence type="ECO:0000256" key="4">
    <source>
        <dbReference type="ARBA" id="ARBA00022553"/>
    </source>
</evidence>
<proteinExistence type="predicted"/>
<dbReference type="PRINTS" id="PR00344">
    <property type="entry name" value="BCTRLSENSOR"/>
</dbReference>
<evidence type="ECO:0000256" key="1">
    <source>
        <dbReference type="ARBA" id="ARBA00000085"/>
    </source>
</evidence>
<dbReference type="EC" id="2.7.13.3" evidence="3"/>
<accession>A0A839EEH2</accession>
<name>A0A839EEH2_9MICO</name>
<evidence type="ECO:0000256" key="6">
    <source>
        <dbReference type="ARBA" id="ARBA00022777"/>
    </source>
</evidence>
<dbReference type="PROSITE" id="PS50109">
    <property type="entry name" value="HIS_KIN"/>
    <property type="match status" value="1"/>
</dbReference>
<dbReference type="InterPro" id="IPR004358">
    <property type="entry name" value="Sig_transdc_His_kin-like_C"/>
</dbReference>
<dbReference type="InterPro" id="IPR036890">
    <property type="entry name" value="HATPase_C_sf"/>
</dbReference>
<dbReference type="GO" id="GO:0000155">
    <property type="term" value="F:phosphorelay sensor kinase activity"/>
    <property type="evidence" value="ECO:0007669"/>
    <property type="project" value="InterPro"/>
</dbReference>
<keyword evidence="6 12" id="KW-0418">Kinase</keyword>
<evidence type="ECO:0000256" key="5">
    <source>
        <dbReference type="ARBA" id="ARBA00022679"/>
    </source>
</evidence>
<dbReference type="AlphaFoldDB" id="A0A839EEH2"/>
<evidence type="ECO:0000256" key="7">
    <source>
        <dbReference type="ARBA" id="ARBA00023012"/>
    </source>
</evidence>
<dbReference type="GO" id="GO:0005886">
    <property type="term" value="C:plasma membrane"/>
    <property type="evidence" value="ECO:0007669"/>
    <property type="project" value="UniProtKB-SubCell"/>
</dbReference>
<keyword evidence="7" id="KW-0902">Two-component regulatory system</keyword>
<evidence type="ECO:0000256" key="2">
    <source>
        <dbReference type="ARBA" id="ARBA00004236"/>
    </source>
</evidence>
<feature type="transmembrane region" description="Helical" evidence="10">
    <location>
        <begin position="70"/>
        <end position="92"/>
    </location>
</feature>
<evidence type="ECO:0000313" key="12">
    <source>
        <dbReference type="EMBL" id="MBA8848634.1"/>
    </source>
</evidence>
<dbReference type="Pfam" id="PF00512">
    <property type="entry name" value="HisKA"/>
    <property type="match status" value="1"/>
</dbReference>
<dbReference type="CDD" id="cd00075">
    <property type="entry name" value="HATPase"/>
    <property type="match status" value="1"/>
</dbReference>
<dbReference type="InterPro" id="IPR003661">
    <property type="entry name" value="HisK_dim/P_dom"/>
</dbReference>
<dbReference type="PANTHER" id="PTHR45453">
    <property type="entry name" value="PHOSPHATE REGULON SENSOR PROTEIN PHOR"/>
    <property type="match status" value="1"/>
</dbReference>
<evidence type="ECO:0000256" key="10">
    <source>
        <dbReference type="SAM" id="Phobius"/>
    </source>
</evidence>
<dbReference type="Proteomes" id="UP000585905">
    <property type="component" value="Unassembled WGS sequence"/>
</dbReference>
<dbReference type="InterPro" id="IPR005467">
    <property type="entry name" value="His_kinase_dom"/>
</dbReference>
<dbReference type="InterPro" id="IPR003594">
    <property type="entry name" value="HATPase_dom"/>
</dbReference>
<dbReference type="InterPro" id="IPR036097">
    <property type="entry name" value="HisK_dim/P_sf"/>
</dbReference>
<dbReference type="GO" id="GO:0016036">
    <property type="term" value="P:cellular response to phosphate starvation"/>
    <property type="evidence" value="ECO:0007669"/>
    <property type="project" value="TreeGrafter"/>
</dbReference>
<dbReference type="Pfam" id="PF02518">
    <property type="entry name" value="HATPase_c"/>
    <property type="match status" value="1"/>
</dbReference>
<dbReference type="PANTHER" id="PTHR45453:SF1">
    <property type="entry name" value="PHOSPHATE REGULON SENSOR PROTEIN PHOR"/>
    <property type="match status" value="1"/>
</dbReference>
<feature type="transmembrane region" description="Helical" evidence="10">
    <location>
        <begin position="35"/>
        <end position="58"/>
    </location>
</feature>
<keyword evidence="9" id="KW-0175">Coiled coil</keyword>
<keyword evidence="13" id="KW-1185">Reference proteome</keyword>
<comment type="subcellular location">
    <subcellularLocation>
        <location evidence="2">Cell membrane</location>
    </subcellularLocation>
</comment>
<dbReference type="SUPFAM" id="SSF47384">
    <property type="entry name" value="Homodimeric domain of signal transducing histidine kinase"/>
    <property type="match status" value="1"/>
</dbReference>
<gene>
    <name evidence="12" type="ORF">FHX53_002244</name>
</gene>
<feature type="coiled-coil region" evidence="9">
    <location>
        <begin position="124"/>
        <end position="158"/>
    </location>
</feature>
<sequence>MTALILLQCLALGAGSAIGAGLIAALVLRALPRASISVHLAVIVVAAVAGVAGGIALSAQAMFISDEDTLVALVVVVVAGIVSTLVAVGLGLRLARDARALGADARRLGAGLSVAAARRTTAELDAVQADLVGSSAQLQAAREESERSEGARRELVARIAHDLMAPLASMQAIAETLGDGLSPDPQRHLGQLGGHVSRLQRLVGDLFELSRIDAGRLRLQRERLSLGDLVSDLAAEHAALAHRLDRSMATDVRQDALIDADASALSRAIVNVLVNALEHSPAGGIVTLSVDARDGEAIIEVADSGPGFSPEALEHAFETGWRGSDARQAPALELAGGAGLGLAITRAIVEEHGGTARLRADPAGGRVELRLPLTGAPGE</sequence>
<reference evidence="12 13" key="1">
    <citation type="submission" date="2020-07" db="EMBL/GenBank/DDBJ databases">
        <title>Sequencing the genomes of 1000 actinobacteria strains.</title>
        <authorList>
            <person name="Klenk H.-P."/>
        </authorList>
    </citation>
    <scope>NUCLEOTIDE SEQUENCE [LARGE SCALE GENOMIC DNA]</scope>
    <source>
        <strain evidence="12 13">DSM 19663</strain>
    </source>
</reference>
<keyword evidence="10" id="KW-1133">Transmembrane helix</keyword>
<evidence type="ECO:0000256" key="3">
    <source>
        <dbReference type="ARBA" id="ARBA00012438"/>
    </source>
</evidence>
<evidence type="ECO:0000259" key="11">
    <source>
        <dbReference type="PROSITE" id="PS50109"/>
    </source>
</evidence>
<evidence type="ECO:0000313" key="13">
    <source>
        <dbReference type="Proteomes" id="UP000585905"/>
    </source>
</evidence>
<dbReference type="InterPro" id="IPR050351">
    <property type="entry name" value="BphY/WalK/GraS-like"/>
</dbReference>
<feature type="domain" description="Histidine kinase" evidence="11">
    <location>
        <begin position="158"/>
        <end position="375"/>
    </location>
</feature>
<comment type="caution">
    <text evidence="12">The sequence shown here is derived from an EMBL/GenBank/DDBJ whole genome shotgun (WGS) entry which is preliminary data.</text>
</comment>
<keyword evidence="10" id="KW-0812">Transmembrane</keyword>
<evidence type="ECO:0000256" key="9">
    <source>
        <dbReference type="SAM" id="Coils"/>
    </source>
</evidence>
<dbReference type="CDD" id="cd00082">
    <property type="entry name" value="HisKA"/>
    <property type="match status" value="1"/>
</dbReference>
<evidence type="ECO:0000256" key="8">
    <source>
        <dbReference type="ARBA" id="ARBA00039401"/>
    </source>
</evidence>
<keyword evidence="4" id="KW-0597">Phosphoprotein</keyword>
<dbReference type="RefSeq" id="WP_182491415.1">
    <property type="nucleotide sequence ID" value="NZ_BAAAOV010000012.1"/>
</dbReference>
<organism evidence="12 13">
    <name type="scientific">Microcella alkalica</name>
    <dbReference type="NCBI Taxonomy" id="355930"/>
    <lineage>
        <taxon>Bacteria</taxon>
        <taxon>Bacillati</taxon>
        <taxon>Actinomycetota</taxon>
        <taxon>Actinomycetes</taxon>
        <taxon>Micrococcales</taxon>
        <taxon>Microbacteriaceae</taxon>
        <taxon>Microcella</taxon>
    </lineage>
</organism>
<dbReference type="SUPFAM" id="SSF55874">
    <property type="entry name" value="ATPase domain of HSP90 chaperone/DNA topoisomerase II/histidine kinase"/>
    <property type="match status" value="1"/>
</dbReference>
<protein>
    <recommendedName>
        <fullName evidence="8">Sensor-like histidine kinase SenX3</fullName>
        <ecNumber evidence="3">2.7.13.3</ecNumber>
    </recommendedName>
</protein>
<keyword evidence="10" id="KW-0472">Membrane</keyword>
<dbReference type="SMART" id="SM00388">
    <property type="entry name" value="HisKA"/>
    <property type="match status" value="1"/>
</dbReference>
<keyword evidence="5" id="KW-0808">Transferase</keyword>